<sequence length="352" mass="41008">MKIGILTHHYINNFGAFLQAYALQAALQEMYPNDEVRIINCINIKHFVINAGGWFRFYKNKETLADWLQKIKLPMTFAKFRKKYMRLTPVCYDAKSIEKLGLDYIVVGSDEVWNYRETKGNAKVKFGIGLEREKLVAYAPSVGQTHEANMPEYVKKGILKFKEVSARDQLTEKLASDIRHEKIKRVVDPTFLAHIPDEPVPDITHPYMLFYYCDGLPEAEKQKLVDFAHKKGMAVYGAGECDKKYSGITVNLTPFQWVWMFRNADYVVTGTFHGAVFSMLNHRQFACYLTNPSRIRKVSSLLEEFGLKDRQCEGKADAIIENLRRKIDYRIIETRFDEKRNESKRYLRRAIQ</sequence>
<dbReference type="InterPro" id="IPR007345">
    <property type="entry name" value="Polysacch_pyruvyl_Trfase"/>
</dbReference>
<proteinExistence type="predicted"/>
<feature type="domain" description="Polysaccharide pyruvyl transferase" evidence="1">
    <location>
        <begin position="13"/>
        <end position="288"/>
    </location>
</feature>
<dbReference type="RefSeq" id="WP_390470754.1">
    <property type="nucleotide sequence ID" value="NZ_BAABXL010000001.1"/>
</dbReference>
<keyword evidence="3" id="KW-1185">Reference proteome</keyword>
<name>A0ABQ0B1B3_9FIRM</name>
<keyword evidence="2" id="KW-0808">Transferase</keyword>
<protein>
    <submittedName>
        <fullName evidence="2">Polysaccharide pyruvyl transferase family protein</fullName>
    </submittedName>
</protein>
<organism evidence="2 3">
    <name type="scientific">Enterocloster alcoholdehydrogenati</name>
    <dbReference type="NCBI Taxonomy" id="2547410"/>
    <lineage>
        <taxon>Bacteria</taxon>
        <taxon>Bacillati</taxon>
        <taxon>Bacillota</taxon>
        <taxon>Clostridia</taxon>
        <taxon>Lachnospirales</taxon>
        <taxon>Lachnospiraceae</taxon>
        <taxon>Enterocloster</taxon>
    </lineage>
</organism>
<dbReference type="EMBL" id="BAABXL010000001">
    <property type="protein sequence ID" value="GAA6270078.1"/>
    <property type="molecule type" value="Genomic_DNA"/>
</dbReference>
<accession>A0ABQ0B1B3</accession>
<reference evidence="2 3" key="1">
    <citation type="submission" date="2024-04" db="EMBL/GenBank/DDBJ databases">
        <title>Defined microbial consortia suppress multidrug-resistant proinflammatory Enterobacteriaceae via ecological control.</title>
        <authorList>
            <person name="Furuichi M."/>
            <person name="Kawaguchi T."/>
            <person name="Pust M."/>
            <person name="Yasuma K."/>
            <person name="Plichta D."/>
            <person name="Hasegawa N."/>
            <person name="Ohya T."/>
            <person name="Bhattarai S."/>
            <person name="Sasajima S."/>
            <person name="Aoto Y."/>
            <person name="Tuganbaev T."/>
            <person name="Yaginuma M."/>
            <person name="Ueda M."/>
            <person name="Okahashi N."/>
            <person name="Amafuji K."/>
            <person name="Kiridooshi Y."/>
            <person name="Sugita K."/>
            <person name="Strazar M."/>
            <person name="Skelly A."/>
            <person name="Suda W."/>
            <person name="Hattori M."/>
            <person name="Nakamoto N."/>
            <person name="Caballero S."/>
            <person name="Norman J."/>
            <person name="Olle B."/>
            <person name="Tanoue T."/>
            <person name="Arita M."/>
            <person name="Bucci V."/>
            <person name="Atarashi K."/>
            <person name="Xavier R."/>
            <person name="Honda K."/>
        </authorList>
    </citation>
    <scope>NUCLEOTIDE SEQUENCE [LARGE SCALE GENOMIC DNA]</scope>
    <source>
        <strain evidence="3">f13</strain>
    </source>
</reference>
<dbReference type="GO" id="GO:0016740">
    <property type="term" value="F:transferase activity"/>
    <property type="evidence" value="ECO:0007669"/>
    <property type="project" value="UniProtKB-KW"/>
</dbReference>
<evidence type="ECO:0000313" key="2">
    <source>
        <dbReference type="EMBL" id="GAA6270078.1"/>
    </source>
</evidence>
<dbReference type="Proteomes" id="UP001600894">
    <property type="component" value="Unassembled WGS sequence"/>
</dbReference>
<dbReference type="Pfam" id="PF04230">
    <property type="entry name" value="PS_pyruv_trans"/>
    <property type="match status" value="1"/>
</dbReference>
<evidence type="ECO:0000259" key="1">
    <source>
        <dbReference type="Pfam" id="PF04230"/>
    </source>
</evidence>
<evidence type="ECO:0000313" key="3">
    <source>
        <dbReference type="Proteomes" id="UP001600894"/>
    </source>
</evidence>
<gene>
    <name evidence="2" type="ORF">F130042H8_31380</name>
</gene>
<comment type="caution">
    <text evidence="2">The sequence shown here is derived from an EMBL/GenBank/DDBJ whole genome shotgun (WGS) entry which is preliminary data.</text>
</comment>